<dbReference type="EMBL" id="CP116967">
    <property type="protein sequence ID" value="WNM56389.1"/>
    <property type="molecule type" value="Genomic_DNA"/>
</dbReference>
<dbReference type="Gene3D" id="3.30.66.10">
    <property type="entry name" value="DNA topoisomerase I domain"/>
    <property type="match status" value="1"/>
</dbReference>
<keyword evidence="5" id="KW-0238">DNA-binding</keyword>
<evidence type="ECO:0000259" key="8">
    <source>
        <dbReference type="Pfam" id="PF21338"/>
    </source>
</evidence>
<dbReference type="PROSITE" id="PS52038">
    <property type="entry name" value="TOPO_IB_2"/>
    <property type="match status" value="1"/>
</dbReference>
<evidence type="ECO:0000313" key="9">
    <source>
        <dbReference type="EMBL" id="WNM56389.1"/>
    </source>
</evidence>
<dbReference type="SUPFAM" id="SSF56349">
    <property type="entry name" value="DNA breaking-rejoining enzymes"/>
    <property type="match status" value="1"/>
</dbReference>
<dbReference type="Pfam" id="PF01028">
    <property type="entry name" value="Topoisom_I"/>
    <property type="match status" value="1"/>
</dbReference>
<organism evidence="9 10">
    <name type="scientific">Candidatus Nitrospira allomarina</name>
    <dbReference type="NCBI Taxonomy" id="3020900"/>
    <lineage>
        <taxon>Bacteria</taxon>
        <taxon>Pseudomonadati</taxon>
        <taxon>Nitrospirota</taxon>
        <taxon>Nitrospiria</taxon>
        <taxon>Nitrospirales</taxon>
        <taxon>Nitrospiraceae</taxon>
        <taxon>Nitrospira</taxon>
    </lineage>
</organism>
<dbReference type="SUPFAM" id="SSF55869">
    <property type="entry name" value="DNA topoisomerase I domain"/>
    <property type="match status" value="1"/>
</dbReference>
<dbReference type="InterPro" id="IPR001631">
    <property type="entry name" value="TopoI"/>
</dbReference>
<keyword evidence="4" id="KW-0799">Topoisomerase</keyword>
<dbReference type="Gene3D" id="3.90.15.10">
    <property type="entry name" value="Topoisomerase I, Chain A, domain 3"/>
    <property type="match status" value="1"/>
</dbReference>
<keyword evidence="10" id="KW-1185">Reference proteome</keyword>
<dbReference type="Gene3D" id="1.10.132.120">
    <property type="match status" value="1"/>
</dbReference>
<evidence type="ECO:0000256" key="1">
    <source>
        <dbReference type="ARBA" id="ARBA00000213"/>
    </source>
</evidence>
<dbReference type="InterPro" id="IPR049331">
    <property type="entry name" value="Top1B_N_bact"/>
</dbReference>
<sequence length="371" mass="41904">MTVKASPAPLDNPNISAKAAGLRYVTDECPGLVRKRAGKGFRYVGHNGRQVRNPHVLGRIKALAIPPAWQDVWICSNPDGHLQATGRDSKGRKQYRYHPQWRRIRDEAKYEHLTAFAQALPRIRRIVKRDLSQKGLPRTKILATIVRLLETSLIRVGNVAYARDNESFGLTTMRDRHVKVKGSTLTFQFKGKSGIDHAVDLTDPRLAKIVRQSQELPGYELFQYLDENGAKQSIESTDVNAYLREITGQDFTAKDFRTWAGTVLAARALQEFQSFDSQAQAKRNVVRAIESVAKRLGNTKAVCQKCYVHPHVLNAYMEGTLLQTLRKRVNRELSQSLRGLPAEEAAVLTLLQQQLKSEKRPNKNTSRNGKM</sequence>
<evidence type="ECO:0000256" key="6">
    <source>
        <dbReference type="ARBA" id="ARBA00023235"/>
    </source>
</evidence>
<evidence type="ECO:0000256" key="2">
    <source>
        <dbReference type="ARBA" id="ARBA00006645"/>
    </source>
</evidence>
<evidence type="ECO:0000313" key="10">
    <source>
        <dbReference type="Proteomes" id="UP001302719"/>
    </source>
</evidence>
<dbReference type="Proteomes" id="UP001302719">
    <property type="component" value="Chromosome"/>
</dbReference>
<feature type="domain" description="DNA topoisomerase I catalytic core eukaryotic-type" evidence="7">
    <location>
        <begin position="101"/>
        <end position="317"/>
    </location>
</feature>
<accession>A0AA96GCU4</accession>
<gene>
    <name evidence="9" type="ORF">PP769_10370</name>
</gene>
<keyword evidence="6" id="KW-0413">Isomerase</keyword>
<comment type="catalytic activity">
    <reaction evidence="1">
        <text>ATP-independent breakage of single-stranded DNA, followed by passage and rejoining.</text>
        <dbReference type="EC" id="5.6.2.1"/>
    </reaction>
</comment>
<dbReference type="InterPro" id="IPR011010">
    <property type="entry name" value="DNA_brk_join_enz"/>
</dbReference>
<reference evidence="9 10" key="1">
    <citation type="submission" date="2023-01" db="EMBL/GenBank/DDBJ databases">
        <title>Cultivation and genomic characterization of new, ubiquitous marine nitrite-oxidizing bacteria from the Nitrospirales.</title>
        <authorList>
            <person name="Mueller A.J."/>
            <person name="Daebeler A."/>
            <person name="Herbold C.W."/>
            <person name="Kirkegaard R.H."/>
            <person name="Daims H."/>
        </authorList>
    </citation>
    <scope>NUCLEOTIDE SEQUENCE [LARGE SCALE GENOMIC DNA]</scope>
    <source>
        <strain evidence="9 10">VA</strain>
    </source>
</reference>
<evidence type="ECO:0000256" key="3">
    <source>
        <dbReference type="ARBA" id="ARBA00012891"/>
    </source>
</evidence>
<dbReference type="InterPro" id="IPR013500">
    <property type="entry name" value="TopoI_cat_euk"/>
</dbReference>
<dbReference type="GO" id="GO:0003917">
    <property type="term" value="F:DNA topoisomerase type I (single strand cut, ATP-independent) activity"/>
    <property type="evidence" value="ECO:0007669"/>
    <property type="project" value="UniProtKB-EC"/>
</dbReference>
<evidence type="ECO:0000256" key="4">
    <source>
        <dbReference type="ARBA" id="ARBA00023029"/>
    </source>
</evidence>
<dbReference type="PRINTS" id="PR00416">
    <property type="entry name" value="EUTPISMRASEI"/>
</dbReference>
<dbReference type="GO" id="GO:0003677">
    <property type="term" value="F:DNA binding"/>
    <property type="evidence" value="ECO:0007669"/>
    <property type="project" value="UniProtKB-KW"/>
</dbReference>
<dbReference type="Pfam" id="PF21338">
    <property type="entry name" value="Top1B_N_bact"/>
    <property type="match status" value="1"/>
</dbReference>
<dbReference type="GO" id="GO:0006265">
    <property type="term" value="P:DNA topological change"/>
    <property type="evidence" value="ECO:0007669"/>
    <property type="project" value="InterPro"/>
</dbReference>
<protein>
    <recommendedName>
        <fullName evidence="3">DNA topoisomerase</fullName>
        <ecNumber evidence="3">5.6.2.1</ecNumber>
    </recommendedName>
</protein>
<dbReference type="KEGG" id="nall:PP769_10370"/>
<dbReference type="InterPro" id="IPR014711">
    <property type="entry name" value="TopoI_cat_a-hlx-sub_euk"/>
</dbReference>
<dbReference type="AlphaFoldDB" id="A0AA96GCU4"/>
<dbReference type="InterPro" id="IPR035447">
    <property type="entry name" value="DNA_topo_I_N_sf"/>
</dbReference>
<dbReference type="EC" id="5.6.2.1" evidence="3"/>
<evidence type="ECO:0000259" key="7">
    <source>
        <dbReference type="Pfam" id="PF01028"/>
    </source>
</evidence>
<comment type="similarity">
    <text evidence="2">Belongs to the type IB topoisomerase family.</text>
</comment>
<name>A0AA96GCU4_9BACT</name>
<feature type="domain" description="DNA topoisomerase IB N-terminal" evidence="8">
    <location>
        <begin position="40"/>
        <end position="88"/>
    </location>
</feature>
<evidence type="ECO:0000256" key="5">
    <source>
        <dbReference type="ARBA" id="ARBA00023125"/>
    </source>
</evidence>
<proteinExistence type="inferred from homology"/>
<dbReference type="RefSeq" id="WP_312639977.1">
    <property type="nucleotide sequence ID" value="NZ_CP116967.1"/>
</dbReference>